<feature type="region of interest" description="Disordered" evidence="2">
    <location>
        <begin position="187"/>
        <end position="207"/>
    </location>
</feature>
<feature type="repeat" description="TPR" evidence="1">
    <location>
        <begin position="149"/>
        <end position="182"/>
    </location>
</feature>
<feature type="repeat" description="TPR" evidence="1">
    <location>
        <begin position="82"/>
        <end position="115"/>
    </location>
</feature>
<protein>
    <submittedName>
        <fullName evidence="3">Tetratricopeptide repeat protein</fullName>
    </submittedName>
</protein>
<dbReference type="PANTHER" id="PTHR44809">
    <property type="match status" value="1"/>
</dbReference>
<dbReference type="SMART" id="SM00028">
    <property type="entry name" value="TPR"/>
    <property type="match status" value="3"/>
</dbReference>
<dbReference type="InterPro" id="IPR052943">
    <property type="entry name" value="TMTC_O-mannosyl-trnsfr"/>
</dbReference>
<dbReference type="PANTHER" id="PTHR44809:SF1">
    <property type="entry name" value="PROTEIN O-MANNOSYL-TRANSFERASE TMTC1"/>
    <property type="match status" value="1"/>
</dbReference>
<sequence length="207" mass="22287">MKRGRLWTGLVATAAVAAGVVTWAALDRPDATSDSAGGTPDSRRIVKANSLLEAGLLQAKYQDYTGAAGTFREVVELDPGNKLAWYNLGVIAQRDGRKTDARVAYEKALKTDPKFAPALFNEAVLFEPSEPDRAIKLLKRAVAANPKASTAYLHLGQVLAKKDRDDEARDAFRRAVAVDPALHRFVPEPFKDSASPSPTSSQAGANR</sequence>
<feature type="compositionally biased region" description="Polar residues" evidence="2">
    <location>
        <begin position="194"/>
        <end position="207"/>
    </location>
</feature>
<name>A0ABY3WFS7_9ACTN</name>
<keyword evidence="1" id="KW-0802">TPR repeat</keyword>
<keyword evidence="4" id="KW-1185">Reference proteome</keyword>
<evidence type="ECO:0000256" key="2">
    <source>
        <dbReference type="SAM" id="MobiDB-lite"/>
    </source>
</evidence>
<evidence type="ECO:0000256" key="1">
    <source>
        <dbReference type="PROSITE-ProRule" id="PRU00339"/>
    </source>
</evidence>
<dbReference type="PROSITE" id="PS50005">
    <property type="entry name" value="TPR"/>
    <property type="match status" value="3"/>
</dbReference>
<reference evidence="3 4" key="1">
    <citation type="submission" date="2021-03" db="EMBL/GenBank/DDBJ databases">
        <title>Complete genome of Streptomyces formicae strain 1H-GS9 (DSM 100524).</title>
        <authorList>
            <person name="Atanasov K.E."/>
            <person name="Altabella T."/>
            <person name="Ferrer A."/>
        </authorList>
    </citation>
    <scope>NUCLEOTIDE SEQUENCE [LARGE SCALE GENOMIC DNA]</scope>
    <source>
        <strain evidence="3 4">1H-GS9</strain>
    </source>
</reference>
<evidence type="ECO:0000313" key="4">
    <source>
        <dbReference type="Proteomes" id="UP000828924"/>
    </source>
</evidence>
<organism evidence="3 4">
    <name type="scientific">Streptomyces formicae</name>
    <dbReference type="NCBI Taxonomy" id="1616117"/>
    <lineage>
        <taxon>Bacteria</taxon>
        <taxon>Bacillati</taxon>
        <taxon>Actinomycetota</taxon>
        <taxon>Actinomycetes</taxon>
        <taxon>Kitasatosporales</taxon>
        <taxon>Streptomycetaceae</taxon>
        <taxon>Streptomyces</taxon>
    </lineage>
</organism>
<dbReference type="RefSeq" id="WP_242328744.1">
    <property type="nucleotide sequence ID" value="NZ_CP071872.1"/>
</dbReference>
<evidence type="ECO:0000313" key="3">
    <source>
        <dbReference type="EMBL" id="UNM10252.1"/>
    </source>
</evidence>
<dbReference type="PROSITE" id="PS50293">
    <property type="entry name" value="TPR_REGION"/>
    <property type="match status" value="1"/>
</dbReference>
<dbReference type="InterPro" id="IPR019734">
    <property type="entry name" value="TPR_rpt"/>
</dbReference>
<dbReference type="EMBL" id="CP071872">
    <property type="protein sequence ID" value="UNM10252.1"/>
    <property type="molecule type" value="Genomic_DNA"/>
</dbReference>
<dbReference type="Proteomes" id="UP000828924">
    <property type="component" value="Chromosome"/>
</dbReference>
<proteinExistence type="predicted"/>
<accession>A0ABY3WFS7</accession>
<dbReference type="Pfam" id="PF13432">
    <property type="entry name" value="TPR_16"/>
    <property type="match status" value="2"/>
</dbReference>
<feature type="repeat" description="TPR" evidence="1">
    <location>
        <begin position="48"/>
        <end position="81"/>
    </location>
</feature>
<gene>
    <name evidence="3" type="ORF">J4032_00850</name>
</gene>